<dbReference type="RefSeq" id="WP_224141577.1">
    <property type="nucleotide sequence ID" value="NZ_JAIQUM010000088.1"/>
</dbReference>
<dbReference type="Pfam" id="PF01266">
    <property type="entry name" value="DAO"/>
    <property type="match status" value="1"/>
</dbReference>
<dbReference type="Gene3D" id="3.30.9.10">
    <property type="entry name" value="D-Amino Acid Oxidase, subunit A, domain 2"/>
    <property type="match status" value="1"/>
</dbReference>
<keyword evidence="3" id="KW-0274">FAD</keyword>
<sequence>MKHFDVIIVGAGSIGMAAGYYLAKINVKTLLIDAFDPPHVYGSHHGDTRIIRYAYGEGREYVPLALRSQELWYELEQQVNEKLFEQTGVLCFGPVGSKFVDETIASAKEFSLPFEVLSGKDIKAKWRGIEIPDDYLGCYEPTSGVLYSEKIVRAYRKLALDSGATLLTNTPVTNIEMKEDGAIVSAKDQVFSTDKLVVCAGAWSGKLLSELNLPLKPTRQTVAWFKADEDLYQSSVFPAFFVDVPEGKYYGFPSIEGAGVKLGRFDDDQPINPDDPRLEFGSFDFDEGDVRHFLKAYMPESAGKLNQGKACLFTRTPDGHFLIDQYPGHPHVMIAAGFSGHGFKFASGIGEVLCQMTMNGEAKLDLSLFSLHRDSLQSSVRK</sequence>
<evidence type="ECO:0000259" key="5">
    <source>
        <dbReference type="Pfam" id="PF01266"/>
    </source>
</evidence>
<name>A0ABS7UYD3_9BACI</name>
<dbReference type="NCBIfam" id="NF008425">
    <property type="entry name" value="PRK11259.1"/>
    <property type="match status" value="1"/>
</dbReference>
<organism evidence="6 7">
    <name type="scientific">Metabacillus rhizolycopersici</name>
    <dbReference type="NCBI Taxonomy" id="2875709"/>
    <lineage>
        <taxon>Bacteria</taxon>
        <taxon>Bacillati</taxon>
        <taxon>Bacillota</taxon>
        <taxon>Bacilli</taxon>
        <taxon>Bacillales</taxon>
        <taxon>Bacillaceae</taxon>
        <taxon>Metabacillus</taxon>
    </lineage>
</organism>
<evidence type="ECO:0000256" key="2">
    <source>
        <dbReference type="ARBA" id="ARBA00022630"/>
    </source>
</evidence>
<keyword evidence="4 6" id="KW-0560">Oxidoreductase</keyword>
<evidence type="ECO:0000313" key="6">
    <source>
        <dbReference type="EMBL" id="MBZ5753146.1"/>
    </source>
</evidence>
<keyword evidence="2" id="KW-0285">Flavoprotein</keyword>
<evidence type="ECO:0000256" key="4">
    <source>
        <dbReference type="ARBA" id="ARBA00023002"/>
    </source>
</evidence>
<dbReference type="EC" id="1.5.3.2" evidence="6"/>
<evidence type="ECO:0000256" key="1">
    <source>
        <dbReference type="ARBA" id="ARBA00001974"/>
    </source>
</evidence>
<dbReference type="GO" id="GO:0050131">
    <property type="term" value="F:N-methyl-L-amino-acid oxidase activity"/>
    <property type="evidence" value="ECO:0007669"/>
    <property type="project" value="UniProtKB-EC"/>
</dbReference>
<protein>
    <submittedName>
        <fullName evidence="6">N-methyl-L-tryptophan oxidase</fullName>
        <ecNumber evidence="6">1.5.3.2</ecNumber>
    </submittedName>
</protein>
<evidence type="ECO:0000256" key="3">
    <source>
        <dbReference type="ARBA" id="ARBA00022827"/>
    </source>
</evidence>
<dbReference type="SUPFAM" id="SSF51905">
    <property type="entry name" value="FAD/NAD(P)-binding domain"/>
    <property type="match status" value="1"/>
</dbReference>
<reference evidence="6" key="1">
    <citation type="submission" date="2024-05" db="EMBL/GenBank/DDBJ databases">
        <title>Metabacillus sp. nov., isolated from the rhizosphere soil of tomato plants.</title>
        <authorList>
            <person name="Ma R."/>
        </authorList>
    </citation>
    <scope>NUCLEOTIDE SEQUENCE</scope>
    <source>
        <strain evidence="6">DBTR6</strain>
    </source>
</reference>
<keyword evidence="7" id="KW-1185">Reference proteome</keyword>
<gene>
    <name evidence="6" type="primary">solA</name>
    <name evidence="6" type="ORF">K9V48_23700</name>
</gene>
<dbReference type="InterPro" id="IPR036188">
    <property type="entry name" value="FAD/NAD-bd_sf"/>
</dbReference>
<dbReference type="InterPro" id="IPR006076">
    <property type="entry name" value="FAD-dep_OxRdtase"/>
</dbReference>
<proteinExistence type="predicted"/>
<dbReference type="Proteomes" id="UP001165287">
    <property type="component" value="Unassembled WGS sequence"/>
</dbReference>
<dbReference type="Gene3D" id="3.50.50.60">
    <property type="entry name" value="FAD/NAD(P)-binding domain"/>
    <property type="match status" value="1"/>
</dbReference>
<accession>A0ABS7UYD3</accession>
<dbReference type="PANTHER" id="PTHR10961">
    <property type="entry name" value="PEROXISOMAL SARCOSINE OXIDASE"/>
    <property type="match status" value="1"/>
</dbReference>
<evidence type="ECO:0000313" key="7">
    <source>
        <dbReference type="Proteomes" id="UP001165287"/>
    </source>
</evidence>
<dbReference type="PANTHER" id="PTHR10961:SF7">
    <property type="entry name" value="FAD DEPENDENT OXIDOREDUCTASE DOMAIN-CONTAINING PROTEIN"/>
    <property type="match status" value="1"/>
</dbReference>
<dbReference type="EMBL" id="JAIQUM010000088">
    <property type="protein sequence ID" value="MBZ5753146.1"/>
    <property type="molecule type" value="Genomic_DNA"/>
</dbReference>
<dbReference type="InterPro" id="IPR045170">
    <property type="entry name" value="MTOX"/>
</dbReference>
<comment type="cofactor">
    <cofactor evidence="1">
        <name>FAD</name>
        <dbReference type="ChEBI" id="CHEBI:57692"/>
    </cofactor>
</comment>
<feature type="domain" description="FAD dependent oxidoreductase" evidence="5">
    <location>
        <begin position="5"/>
        <end position="356"/>
    </location>
</feature>
<comment type="caution">
    <text evidence="6">The sequence shown here is derived from an EMBL/GenBank/DDBJ whole genome shotgun (WGS) entry which is preliminary data.</text>
</comment>
<dbReference type="SUPFAM" id="SSF54373">
    <property type="entry name" value="FAD-linked reductases, C-terminal domain"/>
    <property type="match status" value="1"/>
</dbReference>